<evidence type="ECO:0000256" key="2">
    <source>
        <dbReference type="ARBA" id="ARBA00022679"/>
    </source>
</evidence>
<organism evidence="4 5">
    <name type="scientific">Apibacter mensalis</name>
    <dbReference type="NCBI Taxonomy" id="1586267"/>
    <lineage>
        <taxon>Bacteria</taxon>
        <taxon>Pseudomonadati</taxon>
        <taxon>Bacteroidota</taxon>
        <taxon>Flavobacteriia</taxon>
        <taxon>Flavobacteriales</taxon>
        <taxon>Weeksellaceae</taxon>
        <taxon>Apibacter</taxon>
    </lineage>
</organism>
<dbReference type="AlphaFoldDB" id="A0A0X3AP55"/>
<feature type="domain" description="Glycosyltransferase 2-like" evidence="3">
    <location>
        <begin position="378"/>
        <end position="498"/>
    </location>
</feature>
<dbReference type="GO" id="GO:0005829">
    <property type="term" value="C:cytosol"/>
    <property type="evidence" value="ECO:0007669"/>
    <property type="project" value="TreeGrafter"/>
</dbReference>
<evidence type="ECO:0000313" key="4">
    <source>
        <dbReference type="EMBL" id="CVK16929.1"/>
    </source>
</evidence>
<protein>
    <submittedName>
        <fullName evidence="4">ADP-heptose:LPS heptosyltransferase</fullName>
    </submittedName>
</protein>
<dbReference type="Gene3D" id="3.40.50.2000">
    <property type="entry name" value="Glycogen Phosphorylase B"/>
    <property type="match status" value="2"/>
</dbReference>
<keyword evidence="2 4" id="KW-0808">Transferase</keyword>
<dbReference type="PANTHER" id="PTHR30160:SF1">
    <property type="entry name" value="LIPOPOLYSACCHARIDE 1,2-N-ACETYLGLUCOSAMINETRANSFERASE-RELATED"/>
    <property type="match status" value="1"/>
</dbReference>
<dbReference type="CDD" id="cd03789">
    <property type="entry name" value="GT9_LPS_heptosyltransferase"/>
    <property type="match status" value="1"/>
</dbReference>
<dbReference type="PANTHER" id="PTHR30160">
    <property type="entry name" value="TETRAACYLDISACCHARIDE 4'-KINASE-RELATED"/>
    <property type="match status" value="1"/>
</dbReference>
<reference evidence="4 5" key="1">
    <citation type="submission" date="2016-01" db="EMBL/GenBank/DDBJ databases">
        <authorList>
            <person name="McClelland M."/>
            <person name="Jain A."/>
            <person name="Saraogi P."/>
            <person name="Mendelson R."/>
            <person name="Westerman R."/>
            <person name="SanMiguel P."/>
            <person name="Csonka L."/>
        </authorList>
    </citation>
    <scope>NUCLEOTIDE SEQUENCE [LARGE SCALE GENOMIC DNA]</scope>
    <source>
        <strain evidence="4 5">R-53146</strain>
    </source>
</reference>
<dbReference type="Proteomes" id="UP000182761">
    <property type="component" value="Unassembled WGS sequence"/>
</dbReference>
<dbReference type="EMBL" id="FCOR01000013">
    <property type="protein sequence ID" value="CVK16929.1"/>
    <property type="molecule type" value="Genomic_DNA"/>
</dbReference>
<dbReference type="GO" id="GO:0008713">
    <property type="term" value="F:ADP-heptose-lipopolysaccharide heptosyltransferase activity"/>
    <property type="evidence" value="ECO:0007669"/>
    <property type="project" value="TreeGrafter"/>
</dbReference>
<dbReference type="CDD" id="cd02511">
    <property type="entry name" value="Beta4Glucosyltransferase"/>
    <property type="match status" value="1"/>
</dbReference>
<dbReference type="Gene3D" id="3.90.550.10">
    <property type="entry name" value="Spore Coat Polysaccharide Biosynthesis Protein SpsA, Chain A"/>
    <property type="match status" value="1"/>
</dbReference>
<dbReference type="OrthoDB" id="9772349at2"/>
<evidence type="ECO:0000256" key="1">
    <source>
        <dbReference type="ARBA" id="ARBA00022676"/>
    </source>
</evidence>
<dbReference type="GO" id="GO:0009244">
    <property type="term" value="P:lipopolysaccharide core region biosynthetic process"/>
    <property type="evidence" value="ECO:0007669"/>
    <property type="project" value="TreeGrafter"/>
</dbReference>
<dbReference type="InterPro" id="IPR001173">
    <property type="entry name" value="Glyco_trans_2-like"/>
</dbReference>
<dbReference type="InterPro" id="IPR051199">
    <property type="entry name" value="LPS_LOS_Heptosyltrfase"/>
</dbReference>
<sequence length="624" mass="73949">MKKALIIQNKFIGDVLVSSVLAKNLKKIFPDIQVHFFCYNNAIDILQNNPYIDKIIGFDDIELKKLSVLWEYTKYIKNEKYDILFDPYAKLQSRFITLFSKAKSRVSFDKPFFKYFYTDVFVEEKFPKFIHCTSIENRCLLLSPFVKDFTKIDFQTEIFLTDQEIVNAKNLMIDFGISFTKPIIIVGILGSSLKKSWPLSYMAELINYLLDQYDIDILFNYIPNQHKEADALLEDIKCKEKIFTSILGNNIREFAAILSNSDALIANEGGAVNIAKAIQKPSFSIFSPHKFRKDWGCYENLLIHKSFHLMDVFPEIYTEYSLKEILRKPDPFYKLMDPKMLIGKIEDFLQNILGITKSNSNLLHEIESKKPKITALCITYNEEENVDRFMKDISFADEIIVIDSFSTDKTKDRFKKYPNLIFIERKFDNFTNQKNFAIEHATHDWIVFFDLDEHIPTALVNEILITVNSPNPKDAYWIRRNFYFRDKLMRHSGWKNDKVIRLFKKNKSIYKKNKLVHEEIECKTEPGYLKNRLDHYSFNSEKKYLEKLDKYSKLKAKELFEKGIKSNFLHHHIKPIYRFIHHYIIQFGFLDGKEGYAISKMYAKYVSDRYKYLDQLWKTKNKKN</sequence>
<evidence type="ECO:0000313" key="5">
    <source>
        <dbReference type="Proteomes" id="UP000182761"/>
    </source>
</evidence>
<name>A0A0X3AP55_9FLAO</name>
<keyword evidence="1" id="KW-0328">Glycosyltransferase</keyword>
<keyword evidence="5" id="KW-1185">Reference proteome</keyword>
<accession>A0A0X3AP55</accession>
<dbReference type="Pfam" id="PF00535">
    <property type="entry name" value="Glycos_transf_2"/>
    <property type="match status" value="1"/>
</dbReference>
<dbReference type="STRING" id="1586267.GCA_001418685_01795"/>
<dbReference type="RefSeq" id="WP_055426114.1">
    <property type="nucleotide sequence ID" value="NZ_FCOR01000013.1"/>
</dbReference>
<dbReference type="Pfam" id="PF01075">
    <property type="entry name" value="Glyco_transf_9"/>
    <property type="match status" value="1"/>
</dbReference>
<gene>
    <name evidence="4" type="ORF">Ga0061079_1133</name>
</gene>
<dbReference type="InterPro" id="IPR029044">
    <property type="entry name" value="Nucleotide-diphossugar_trans"/>
</dbReference>
<evidence type="ECO:0000259" key="3">
    <source>
        <dbReference type="Pfam" id="PF00535"/>
    </source>
</evidence>
<dbReference type="SUPFAM" id="SSF53756">
    <property type="entry name" value="UDP-Glycosyltransferase/glycogen phosphorylase"/>
    <property type="match status" value="1"/>
</dbReference>
<dbReference type="InterPro" id="IPR002201">
    <property type="entry name" value="Glyco_trans_9"/>
</dbReference>
<proteinExistence type="predicted"/>
<dbReference type="SUPFAM" id="SSF53448">
    <property type="entry name" value="Nucleotide-diphospho-sugar transferases"/>
    <property type="match status" value="1"/>
</dbReference>